<dbReference type="Pfam" id="PF06224">
    <property type="entry name" value="AlkZ-like"/>
    <property type="match status" value="1"/>
</dbReference>
<dbReference type="RefSeq" id="WP_196197633.1">
    <property type="nucleotide sequence ID" value="NZ_JADPRT010000016.1"/>
</dbReference>
<reference evidence="2" key="1">
    <citation type="submission" date="2020-11" db="EMBL/GenBank/DDBJ databases">
        <title>Isolation and identification of active actinomycetes.</title>
        <authorList>
            <person name="Yu B."/>
        </authorList>
    </citation>
    <scope>NUCLEOTIDE SEQUENCE</scope>
    <source>
        <strain evidence="2">NEAU-YB345</strain>
    </source>
</reference>
<dbReference type="PANTHER" id="PTHR38479">
    <property type="entry name" value="LMO0824 PROTEIN"/>
    <property type="match status" value="1"/>
</dbReference>
<accession>A0A931B958</accession>
<feature type="compositionally biased region" description="Basic and acidic residues" evidence="1">
    <location>
        <begin position="255"/>
        <end position="264"/>
    </location>
</feature>
<dbReference type="EMBL" id="JADPRT010000016">
    <property type="protein sequence ID" value="MBF9072478.1"/>
    <property type="molecule type" value="Genomic_DNA"/>
</dbReference>
<name>A0A931B958_9ACTN</name>
<protein>
    <submittedName>
        <fullName evidence="2">AlkZ family DNA glycosylase</fullName>
    </submittedName>
</protein>
<evidence type="ECO:0000313" key="3">
    <source>
        <dbReference type="Proteomes" id="UP000657385"/>
    </source>
</evidence>
<feature type="region of interest" description="Disordered" evidence="1">
    <location>
        <begin position="255"/>
        <end position="274"/>
    </location>
</feature>
<dbReference type="InterPro" id="IPR009351">
    <property type="entry name" value="AlkZ-like"/>
</dbReference>
<dbReference type="AlphaFoldDB" id="A0A931B958"/>
<evidence type="ECO:0000313" key="2">
    <source>
        <dbReference type="EMBL" id="MBF9072478.1"/>
    </source>
</evidence>
<dbReference type="Proteomes" id="UP000657385">
    <property type="component" value="Unassembled WGS sequence"/>
</dbReference>
<comment type="caution">
    <text evidence="2">The sequence shown here is derived from an EMBL/GenBank/DDBJ whole genome shotgun (WGS) entry which is preliminary data.</text>
</comment>
<gene>
    <name evidence="2" type="ORF">I2501_31095</name>
</gene>
<evidence type="ECO:0000256" key="1">
    <source>
        <dbReference type="SAM" id="MobiDB-lite"/>
    </source>
</evidence>
<keyword evidence="3" id="KW-1185">Reference proteome</keyword>
<organism evidence="2 3">
    <name type="scientific">Streptacidiphilus fuscans</name>
    <dbReference type="NCBI Taxonomy" id="2789292"/>
    <lineage>
        <taxon>Bacteria</taxon>
        <taxon>Bacillati</taxon>
        <taxon>Actinomycetota</taxon>
        <taxon>Actinomycetes</taxon>
        <taxon>Kitasatosporales</taxon>
        <taxon>Streptomycetaceae</taxon>
        <taxon>Streptacidiphilus</taxon>
    </lineage>
</organism>
<dbReference type="PANTHER" id="PTHR38479:SF2">
    <property type="entry name" value="WINGED HELIX DNA-BINDING DOMAIN-CONTAINING PROTEIN"/>
    <property type="match status" value="1"/>
</dbReference>
<sequence length="378" mass="41775">MATPRALDRRALNRALMERQFLLSRVRRTPLDVIGRLVGLQSQIPLNPYTALWSRIADFDPAEASALLAERRTVRLSTLRGTIHLHDVEDALTLRAFTQPVHDATPYGERVVFRGPLAGVEPEALWAAARELLDADPLTPARLGAALAERFPGCEPAALSTAVRYKFSLVQVTPRGEWGRSLAATLTTVESWLGRPQQRPDVEAIVLRYLAGFGPASVQDAQSWSGVTRLGEVFERLRPQLAVFADAVTGRELFDLPDAPRPDPETPAPPRFLPDYDNVLIGHADRSRVLDERERAELFSRGNGYRPALLVDGRLAGAWSYARPKRKGEPAALEIELFARQAAAVRERIEAEAAELLTFLAPDATERTVALHPSARRA</sequence>
<proteinExistence type="predicted"/>